<dbReference type="PANTHER" id="PTHR45688">
    <property type="match status" value="1"/>
</dbReference>
<comment type="similarity">
    <text evidence="1">Belongs to the class-III pyridoxal-phosphate-dependent aminotransferase family.</text>
</comment>
<dbReference type="InterPro" id="IPR015422">
    <property type="entry name" value="PyrdxlP-dep_Trfase_small"/>
</dbReference>
<dbReference type="InterPro" id="IPR015424">
    <property type="entry name" value="PyrdxlP-dep_Trfase"/>
</dbReference>
<evidence type="ECO:0000313" key="3">
    <source>
        <dbReference type="EMBL" id="EQD49633.1"/>
    </source>
</evidence>
<organism evidence="3">
    <name type="scientific">mine drainage metagenome</name>
    <dbReference type="NCBI Taxonomy" id="410659"/>
    <lineage>
        <taxon>unclassified sequences</taxon>
        <taxon>metagenomes</taxon>
        <taxon>ecological metagenomes</taxon>
    </lineage>
</organism>
<keyword evidence="2" id="KW-0663">Pyridoxal phosphate</keyword>
<protein>
    <submittedName>
        <fullName evidence="3">Aminotransferase class-III</fullName>
        <ecNumber evidence="3">5.4.3.8</ecNumber>
    </submittedName>
</protein>
<dbReference type="Gene3D" id="3.40.640.10">
    <property type="entry name" value="Type I PLP-dependent aspartate aminotransferase-like (Major domain)"/>
    <property type="match status" value="1"/>
</dbReference>
<keyword evidence="3" id="KW-0413">Isomerase</keyword>
<dbReference type="InterPro" id="IPR049704">
    <property type="entry name" value="Aminotrans_3_PPA_site"/>
</dbReference>
<dbReference type="PANTHER" id="PTHR45688:SF13">
    <property type="entry name" value="ALANINE--GLYOXYLATE AMINOTRANSFERASE 2-LIKE"/>
    <property type="match status" value="1"/>
</dbReference>
<keyword evidence="3" id="KW-0032">Aminotransferase</keyword>
<dbReference type="GO" id="GO:0005739">
    <property type="term" value="C:mitochondrion"/>
    <property type="evidence" value="ECO:0007669"/>
    <property type="project" value="TreeGrafter"/>
</dbReference>
<dbReference type="SUPFAM" id="SSF53383">
    <property type="entry name" value="PLP-dependent transferases"/>
    <property type="match status" value="1"/>
</dbReference>
<dbReference type="EMBL" id="AUZY01007505">
    <property type="protein sequence ID" value="EQD49633.1"/>
    <property type="molecule type" value="Genomic_DNA"/>
</dbReference>
<evidence type="ECO:0000256" key="1">
    <source>
        <dbReference type="ARBA" id="ARBA00008954"/>
    </source>
</evidence>
<dbReference type="AlphaFoldDB" id="T0ZYJ3"/>
<dbReference type="GO" id="GO:0042286">
    <property type="term" value="F:glutamate-1-semialdehyde 2,1-aminomutase activity"/>
    <property type="evidence" value="ECO:0007669"/>
    <property type="project" value="UniProtKB-EC"/>
</dbReference>
<dbReference type="Pfam" id="PF00202">
    <property type="entry name" value="Aminotran_3"/>
    <property type="match status" value="1"/>
</dbReference>
<keyword evidence="3" id="KW-0808">Transferase</keyword>
<proteinExistence type="inferred from homology"/>
<dbReference type="EC" id="5.4.3.8" evidence="3"/>
<feature type="non-terminal residue" evidence="3">
    <location>
        <position position="159"/>
    </location>
</feature>
<dbReference type="GO" id="GO:0008483">
    <property type="term" value="F:transaminase activity"/>
    <property type="evidence" value="ECO:0007669"/>
    <property type="project" value="UniProtKB-KW"/>
</dbReference>
<dbReference type="PROSITE" id="PS00600">
    <property type="entry name" value="AA_TRANSFER_CLASS_3"/>
    <property type="match status" value="1"/>
</dbReference>
<comment type="caution">
    <text evidence="3">The sequence shown here is derived from an EMBL/GenBank/DDBJ whole genome shotgun (WGS) entry which is preliminary data.</text>
</comment>
<gene>
    <name evidence="3" type="ORF">B1B_11532</name>
</gene>
<reference evidence="3" key="1">
    <citation type="submission" date="2013-08" db="EMBL/GenBank/DDBJ databases">
        <authorList>
            <person name="Mendez C."/>
            <person name="Richter M."/>
            <person name="Ferrer M."/>
            <person name="Sanchez J."/>
        </authorList>
    </citation>
    <scope>NUCLEOTIDE SEQUENCE</scope>
</reference>
<name>T0ZYJ3_9ZZZZ</name>
<sequence>MLVGDEVQLGFGRSGSHMWGFESHGVVPDIVTLGKPMGNGYPIAAVVTRSEIVDKFAAETGWFSTFGGNQVACEAGLAVLDVIEAEGLLQRASAVGSALLGQLAELQARHPVIGEVRSLGLLVGVELVRERATREPLAAAGVANSMRDLGVLVGATGPA</sequence>
<accession>T0ZYJ3</accession>
<dbReference type="GO" id="GO:0030170">
    <property type="term" value="F:pyridoxal phosphate binding"/>
    <property type="evidence" value="ECO:0007669"/>
    <property type="project" value="InterPro"/>
</dbReference>
<evidence type="ECO:0000256" key="2">
    <source>
        <dbReference type="ARBA" id="ARBA00022898"/>
    </source>
</evidence>
<dbReference type="InterPro" id="IPR015421">
    <property type="entry name" value="PyrdxlP-dep_Trfase_major"/>
</dbReference>
<reference evidence="3" key="2">
    <citation type="journal article" date="2014" name="ISME J.">
        <title>Microbial stratification in low pH oxic and suboxic macroscopic growths along an acid mine drainage.</title>
        <authorList>
            <person name="Mendez-Garcia C."/>
            <person name="Mesa V."/>
            <person name="Sprenger R.R."/>
            <person name="Richter M."/>
            <person name="Diez M.S."/>
            <person name="Solano J."/>
            <person name="Bargiela R."/>
            <person name="Golyshina O.V."/>
            <person name="Manteca A."/>
            <person name="Ramos J.L."/>
            <person name="Gallego J.R."/>
            <person name="Llorente I."/>
            <person name="Martins Dos Santos V.A."/>
            <person name="Jensen O.N."/>
            <person name="Pelaez A.I."/>
            <person name="Sanchez J."/>
            <person name="Ferrer M."/>
        </authorList>
    </citation>
    <scope>NUCLEOTIDE SEQUENCE</scope>
</reference>
<dbReference type="InterPro" id="IPR005814">
    <property type="entry name" value="Aminotrans_3"/>
</dbReference>
<dbReference type="Gene3D" id="3.90.1150.10">
    <property type="entry name" value="Aspartate Aminotransferase, domain 1"/>
    <property type="match status" value="1"/>
</dbReference>